<evidence type="ECO:0000313" key="2">
    <source>
        <dbReference type="EMBL" id="RXN36105.1"/>
    </source>
</evidence>
<name>A0A498NVU6_LABRO</name>
<dbReference type="AlphaFoldDB" id="A0A498NVU6"/>
<sequence>MNRQKKSTAANMMKMQTEKEMQQTQALVEMGDSIQSPDSPPNAPAECLQTPRDTSGNSLRPFYTAQKATCGFSFSWHTDHRRKHSDLQACNPMMWRNQCVSKPK</sequence>
<dbReference type="PANTHER" id="PTHR35444">
    <property type="entry name" value="RIKEN CDNA 1700001C19 GENE"/>
    <property type="match status" value="1"/>
</dbReference>
<dbReference type="InterPro" id="IPR054446">
    <property type="entry name" value="CIMIP3-like"/>
</dbReference>
<reference evidence="2 3" key="1">
    <citation type="submission" date="2018-03" db="EMBL/GenBank/DDBJ databases">
        <title>Draft genome sequence of Rohu Carp (Labeo rohita).</title>
        <authorList>
            <person name="Das P."/>
            <person name="Kushwaha B."/>
            <person name="Joshi C.G."/>
            <person name="Kumar D."/>
            <person name="Nagpure N.S."/>
            <person name="Sahoo L."/>
            <person name="Das S.P."/>
            <person name="Bit A."/>
            <person name="Patnaik S."/>
            <person name="Meher P.K."/>
            <person name="Jayasankar P."/>
            <person name="Koringa P.G."/>
            <person name="Patel N.V."/>
            <person name="Hinsu A.T."/>
            <person name="Kumar R."/>
            <person name="Pandey M."/>
            <person name="Agarwal S."/>
            <person name="Srivastava S."/>
            <person name="Singh M."/>
            <person name="Iquebal M.A."/>
            <person name="Jaiswal S."/>
            <person name="Angadi U.B."/>
            <person name="Kumar N."/>
            <person name="Raza M."/>
            <person name="Shah T.M."/>
            <person name="Rai A."/>
            <person name="Jena J.K."/>
        </authorList>
    </citation>
    <scope>NUCLEOTIDE SEQUENCE [LARGE SCALE GENOMIC DNA]</scope>
    <source>
        <strain evidence="2">DASCIFA01</strain>
        <tissue evidence="2">Testis</tissue>
    </source>
</reference>
<gene>
    <name evidence="2" type="ORF">ROHU_003238</name>
</gene>
<proteinExistence type="predicted"/>
<keyword evidence="3" id="KW-1185">Reference proteome</keyword>
<evidence type="ECO:0000256" key="1">
    <source>
        <dbReference type="SAM" id="MobiDB-lite"/>
    </source>
</evidence>
<organism evidence="2 3">
    <name type="scientific">Labeo rohita</name>
    <name type="common">Indian major carp</name>
    <name type="synonym">Cyprinus rohita</name>
    <dbReference type="NCBI Taxonomy" id="84645"/>
    <lineage>
        <taxon>Eukaryota</taxon>
        <taxon>Metazoa</taxon>
        <taxon>Chordata</taxon>
        <taxon>Craniata</taxon>
        <taxon>Vertebrata</taxon>
        <taxon>Euteleostomi</taxon>
        <taxon>Actinopterygii</taxon>
        <taxon>Neopterygii</taxon>
        <taxon>Teleostei</taxon>
        <taxon>Ostariophysi</taxon>
        <taxon>Cypriniformes</taxon>
        <taxon>Cyprinidae</taxon>
        <taxon>Labeoninae</taxon>
        <taxon>Labeonini</taxon>
        <taxon>Labeo</taxon>
    </lineage>
</organism>
<feature type="region of interest" description="Disordered" evidence="1">
    <location>
        <begin position="1"/>
        <end position="60"/>
    </location>
</feature>
<evidence type="ECO:0000313" key="3">
    <source>
        <dbReference type="Proteomes" id="UP000290572"/>
    </source>
</evidence>
<dbReference type="Proteomes" id="UP000290572">
    <property type="component" value="Unassembled WGS sequence"/>
</dbReference>
<protein>
    <submittedName>
        <fullName evidence="2">Uncharacterized protein</fullName>
    </submittedName>
</protein>
<dbReference type="PANTHER" id="PTHR35444:SF1">
    <property type="entry name" value="RIKEN CDNA 1700001C19 GENE"/>
    <property type="match status" value="1"/>
</dbReference>
<dbReference type="EMBL" id="QBIY01009214">
    <property type="protein sequence ID" value="RXN36105.1"/>
    <property type="molecule type" value="Genomic_DNA"/>
</dbReference>
<dbReference type="Pfam" id="PF22581">
    <property type="entry name" value="CIMIP3"/>
    <property type="match status" value="1"/>
</dbReference>
<comment type="caution">
    <text evidence="2">The sequence shown here is derived from an EMBL/GenBank/DDBJ whole genome shotgun (WGS) entry which is preliminary data.</text>
</comment>
<accession>A0A498NVU6</accession>